<dbReference type="WBParaSite" id="HPBE_0001040001-mRNA-1">
    <property type="protein sequence ID" value="HPBE_0001040001-mRNA-1"/>
    <property type="gene ID" value="HPBE_0001040001"/>
</dbReference>
<reference evidence="3" key="2">
    <citation type="submission" date="2019-09" db="UniProtKB">
        <authorList>
            <consortium name="WormBaseParasite"/>
        </authorList>
    </citation>
    <scope>IDENTIFICATION</scope>
</reference>
<organism evidence="2 3">
    <name type="scientific">Heligmosomoides polygyrus</name>
    <name type="common">Parasitic roundworm</name>
    <dbReference type="NCBI Taxonomy" id="6339"/>
    <lineage>
        <taxon>Eukaryota</taxon>
        <taxon>Metazoa</taxon>
        <taxon>Ecdysozoa</taxon>
        <taxon>Nematoda</taxon>
        <taxon>Chromadorea</taxon>
        <taxon>Rhabditida</taxon>
        <taxon>Rhabditina</taxon>
        <taxon>Rhabditomorpha</taxon>
        <taxon>Strongyloidea</taxon>
        <taxon>Heligmosomidae</taxon>
        <taxon>Heligmosomoides</taxon>
    </lineage>
</organism>
<accession>A0A3P8C9T3</accession>
<name>A0A183FRE9_HELPZ</name>
<evidence type="ECO:0000313" key="2">
    <source>
        <dbReference type="Proteomes" id="UP000050761"/>
    </source>
</evidence>
<accession>A0A183FRE9</accession>
<evidence type="ECO:0000313" key="1">
    <source>
        <dbReference type="EMBL" id="VDO84918.1"/>
    </source>
</evidence>
<dbReference type="EMBL" id="UZAH01026753">
    <property type="protein sequence ID" value="VDO84918.1"/>
    <property type="molecule type" value="Genomic_DNA"/>
</dbReference>
<keyword evidence="2" id="KW-1185">Reference proteome</keyword>
<reference evidence="1 2" key="1">
    <citation type="submission" date="2018-11" db="EMBL/GenBank/DDBJ databases">
        <authorList>
            <consortium name="Pathogen Informatics"/>
        </authorList>
    </citation>
    <scope>NUCLEOTIDE SEQUENCE [LARGE SCALE GENOMIC DNA]</scope>
</reference>
<dbReference type="Proteomes" id="UP000050761">
    <property type="component" value="Unassembled WGS sequence"/>
</dbReference>
<gene>
    <name evidence="1" type="ORF">HPBE_LOCUS10401</name>
</gene>
<protein>
    <submittedName>
        <fullName evidence="3">LAM_G_DOMAIN domain-containing protein</fullName>
    </submittedName>
</protein>
<sequence length="92" mass="10339">MMRPPRRLVRRHGKLATSLNESERYYPTGYAPALNQEGILHGIDHTVLYANEDGGAFLALGVGNPQNSEQSPFRTVRTFSTVLLLLIKRDIM</sequence>
<evidence type="ECO:0000313" key="3">
    <source>
        <dbReference type="WBParaSite" id="HPBE_0001040001-mRNA-1"/>
    </source>
</evidence>
<proteinExistence type="predicted"/>
<dbReference type="AlphaFoldDB" id="A0A183FRE9"/>